<reference evidence="1" key="1">
    <citation type="submission" date="2012-03" db="EMBL/GenBank/DDBJ databases">
        <title>Functional metagenomics reveals considerable lignocellulase gene clusters in the gut microbiome of a wood-feeding higher termite.</title>
        <authorList>
            <person name="Liu N."/>
        </authorList>
    </citation>
    <scope>NUCLEOTIDE SEQUENCE</scope>
</reference>
<sequence>MKNGVQAEMIKTENMIAGLRGDMIDRTVTANMAVNVMVIDMAERGW</sequence>
<evidence type="ECO:0000313" key="1">
    <source>
        <dbReference type="EMBL" id="AGS54011.1"/>
    </source>
</evidence>
<proteinExistence type="predicted"/>
<protein>
    <submittedName>
        <fullName evidence="1">Uncharacterized protein</fullName>
    </submittedName>
</protein>
<dbReference type="AlphaFoldDB" id="A0A806KP39"/>
<dbReference type="EMBL" id="JQ844269">
    <property type="protein sequence ID" value="AGS54011.1"/>
    <property type="molecule type" value="Genomic_DNA"/>
</dbReference>
<organism evidence="1">
    <name type="scientific">uncultured bacterium contig00160</name>
    <dbReference type="NCBI Taxonomy" id="1181593"/>
    <lineage>
        <taxon>Bacteria</taxon>
        <taxon>environmental samples</taxon>
    </lineage>
</organism>
<name>A0A806KP39_9BACT</name>
<accession>A0A806KP39</accession>